<proteinExistence type="predicted"/>
<reference evidence="1" key="1">
    <citation type="submission" date="2014-09" db="EMBL/GenBank/DDBJ databases">
        <authorList>
            <person name="Magalhaes I.L.F."/>
            <person name="Oliveira U."/>
            <person name="Santos F.R."/>
            <person name="Vidigal T.H.D.A."/>
            <person name="Brescovit A.D."/>
            <person name="Santos A.J."/>
        </authorList>
    </citation>
    <scope>NUCLEOTIDE SEQUENCE</scope>
    <source>
        <tissue evidence="1">Shoot tissue taken approximately 20 cm above the soil surface</tissue>
    </source>
</reference>
<dbReference type="AlphaFoldDB" id="A0A0A9DXS9"/>
<reference evidence="1" key="2">
    <citation type="journal article" date="2015" name="Data Brief">
        <title>Shoot transcriptome of the giant reed, Arundo donax.</title>
        <authorList>
            <person name="Barrero R.A."/>
            <person name="Guerrero F.D."/>
            <person name="Moolhuijzen P."/>
            <person name="Goolsby J.A."/>
            <person name="Tidwell J."/>
            <person name="Bellgard S.E."/>
            <person name="Bellgard M.I."/>
        </authorList>
    </citation>
    <scope>NUCLEOTIDE SEQUENCE</scope>
    <source>
        <tissue evidence="1">Shoot tissue taken approximately 20 cm above the soil surface</tissue>
    </source>
</reference>
<dbReference type="EMBL" id="GBRH01204511">
    <property type="protein sequence ID" value="JAD93384.1"/>
    <property type="molecule type" value="Transcribed_RNA"/>
</dbReference>
<sequence length="79" mass="9145">MAHTESLPFLLIYTPAMFRVNRNKKNQHSIIRHKENNIHTTRLQPSRTTEMASSVHACWDVILAHAMMVLCCWPMPTVS</sequence>
<organism evidence="1">
    <name type="scientific">Arundo donax</name>
    <name type="common">Giant reed</name>
    <name type="synonym">Donax arundinaceus</name>
    <dbReference type="NCBI Taxonomy" id="35708"/>
    <lineage>
        <taxon>Eukaryota</taxon>
        <taxon>Viridiplantae</taxon>
        <taxon>Streptophyta</taxon>
        <taxon>Embryophyta</taxon>
        <taxon>Tracheophyta</taxon>
        <taxon>Spermatophyta</taxon>
        <taxon>Magnoliopsida</taxon>
        <taxon>Liliopsida</taxon>
        <taxon>Poales</taxon>
        <taxon>Poaceae</taxon>
        <taxon>PACMAD clade</taxon>
        <taxon>Arundinoideae</taxon>
        <taxon>Arundineae</taxon>
        <taxon>Arundo</taxon>
    </lineage>
</organism>
<evidence type="ECO:0000313" key="1">
    <source>
        <dbReference type="EMBL" id="JAD93384.1"/>
    </source>
</evidence>
<protein>
    <submittedName>
        <fullName evidence="1">Uncharacterized protein</fullName>
    </submittedName>
</protein>
<accession>A0A0A9DXS9</accession>
<name>A0A0A9DXS9_ARUDO</name>